<name>A0A9W9CVH4_9PEZI</name>
<feature type="transmembrane region" description="Helical" evidence="2">
    <location>
        <begin position="121"/>
        <end position="143"/>
    </location>
</feature>
<keyword evidence="2" id="KW-1133">Transmembrane helix</keyword>
<feature type="region of interest" description="Disordered" evidence="1">
    <location>
        <begin position="510"/>
        <end position="559"/>
    </location>
</feature>
<keyword evidence="2" id="KW-0472">Membrane</keyword>
<protein>
    <submittedName>
        <fullName evidence="3">Uncharacterized protein</fullName>
    </submittedName>
</protein>
<feature type="compositionally biased region" description="Basic and acidic residues" evidence="1">
    <location>
        <begin position="338"/>
        <end position="347"/>
    </location>
</feature>
<feature type="transmembrane region" description="Helical" evidence="2">
    <location>
        <begin position="150"/>
        <end position="169"/>
    </location>
</feature>
<feature type="transmembrane region" description="Helical" evidence="2">
    <location>
        <begin position="80"/>
        <end position="101"/>
    </location>
</feature>
<feature type="compositionally biased region" description="Polar residues" evidence="1">
    <location>
        <begin position="348"/>
        <end position="359"/>
    </location>
</feature>
<reference evidence="3" key="1">
    <citation type="submission" date="2022-10" db="EMBL/GenBank/DDBJ databases">
        <title>Tapping the CABI collections for fungal endophytes: first genome assemblies for Collariella, Neodidymelliopsis, Ascochyta clinopodiicola, Didymella pomorum, Didymosphaeria variabile, Neocosmospora piperis and Neocucurbitaria cava.</title>
        <authorList>
            <person name="Hill R."/>
        </authorList>
    </citation>
    <scope>NUCLEOTIDE SEQUENCE</scope>
    <source>
        <strain evidence="3">IMI 355082</strain>
    </source>
</reference>
<dbReference type="EMBL" id="JAPEVB010000004">
    <property type="protein sequence ID" value="KAJ4388866.1"/>
    <property type="molecule type" value="Genomic_DNA"/>
</dbReference>
<proteinExistence type="predicted"/>
<evidence type="ECO:0000313" key="4">
    <source>
        <dbReference type="Proteomes" id="UP001140453"/>
    </source>
</evidence>
<dbReference type="Proteomes" id="UP001140453">
    <property type="component" value="Unassembled WGS sequence"/>
</dbReference>
<sequence>MESSGSSSIGSYSDGVYDKVEGQSQAAATNKPLPKLKPPVLPAVMLACLILLFTTCFIGILLSGLLFGHRVTSGDCLGQSWVMFSSILGLLYITLHLQAALKSEPVNRNQPPSENPLHASVIVVARLDTIAWLVSLIVVSVAVSKDPAPVSIVDLVACVAVIPVIIFILCVTEKATRPFDIPYLTNPSSASSTITCRVSDFMRAMPEVSVEDSISRRGSSHSTSSSSSRNGRVPRPNSHTQHAAAIAAANVGQTAGLSGPRPPPPTVKEARPWNFTSFDHRTKEELAASVTVAAQTSDARHHVGGPRALAVSEKAMQTGVLPPPVCFEPKVVQVPTAEDNREHERLSASRTPSQSSSGTWRKDWSNLAAETGYQSTPTTPASTPGIGSYGSFKAANRCLSPVVEESRRLSGAVQQASVPVENPVYRPRQMIPQSSPAPSTTTSSRTRCFATTPSSGSSSYTYSSTPPSSGYSYDSASIPRPPPPAATDPRAGMSPARVRLMRAQEALKVRGGAKDTVVMLKRPPRLTGDARPTRADPRTAVSSTPARPEYLRMPGSFEE</sequence>
<dbReference type="OrthoDB" id="5243382at2759"/>
<feature type="region of interest" description="Disordered" evidence="1">
    <location>
        <begin position="409"/>
        <end position="492"/>
    </location>
</feature>
<feature type="region of interest" description="Disordered" evidence="1">
    <location>
        <begin position="337"/>
        <end position="361"/>
    </location>
</feature>
<feature type="compositionally biased region" description="Low complexity" evidence="1">
    <location>
        <begin position="216"/>
        <end position="241"/>
    </location>
</feature>
<keyword evidence="4" id="KW-1185">Reference proteome</keyword>
<evidence type="ECO:0000256" key="2">
    <source>
        <dbReference type="SAM" id="Phobius"/>
    </source>
</evidence>
<feature type="compositionally biased region" description="Low complexity" evidence="1">
    <location>
        <begin position="434"/>
        <end position="478"/>
    </location>
</feature>
<feature type="transmembrane region" description="Helical" evidence="2">
    <location>
        <begin position="40"/>
        <end position="68"/>
    </location>
</feature>
<comment type="caution">
    <text evidence="3">The sequence shown here is derived from an EMBL/GenBank/DDBJ whole genome shotgun (WGS) entry which is preliminary data.</text>
</comment>
<feature type="region of interest" description="Disordered" evidence="1">
    <location>
        <begin position="209"/>
        <end position="241"/>
    </location>
</feature>
<organism evidence="3 4">
    <name type="scientific">Gnomoniopsis smithogilvyi</name>
    <dbReference type="NCBI Taxonomy" id="1191159"/>
    <lineage>
        <taxon>Eukaryota</taxon>
        <taxon>Fungi</taxon>
        <taxon>Dikarya</taxon>
        <taxon>Ascomycota</taxon>
        <taxon>Pezizomycotina</taxon>
        <taxon>Sordariomycetes</taxon>
        <taxon>Sordariomycetidae</taxon>
        <taxon>Diaporthales</taxon>
        <taxon>Gnomoniaceae</taxon>
        <taxon>Gnomoniopsis</taxon>
    </lineage>
</organism>
<evidence type="ECO:0000256" key="1">
    <source>
        <dbReference type="SAM" id="MobiDB-lite"/>
    </source>
</evidence>
<gene>
    <name evidence="3" type="ORF">N0V93_006327</name>
</gene>
<keyword evidence="2" id="KW-0812">Transmembrane</keyword>
<evidence type="ECO:0000313" key="3">
    <source>
        <dbReference type="EMBL" id="KAJ4388866.1"/>
    </source>
</evidence>
<accession>A0A9W9CVH4</accession>
<dbReference type="AlphaFoldDB" id="A0A9W9CVH4"/>